<evidence type="ECO:0000256" key="9">
    <source>
        <dbReference type="ARBA" id="ARBA00063980"/>
    </source>
</evidence>
<dbReference type="GO" id="GO:0030288">
    <property type="term" value="C:outer membrane-bounded periplasmic space"/>
    <property type="evidence" value="ECO:0007669"/>
    <property type="project" value="TreeGrafter"/>
</dbReference>
<evidence type="ECO:0000256" key="2">
    <source>
        <dbReference type="ARBA" id="ARBA00005695"/>
    </source>
</evidence>
<dbReference type="AlphaFoldDB" id="A0A2P8VL23"/>
<keyword evidence="4 11" id="KW-0732">Signal</keyword>
<dbReference type="InterPro" id="IPR023765">
    <property type="entry name" value="SBP_5_CS"/>
</dbReference>
<dbReference type="EMBL" id="PYEP01000003">
    <property type="protein sequence ID" value="PSN08254.1"/>
    <property type="molecule type" value="Genomic_DNA"/>
</dbReference>
<comment type="caution">
    <text evidence="13">The sequence shown here is derived from an EMBL/GenBank/DDBJ whole genome shotgun (WGS) entry which is preliminary data.</text>
</comment>
<reference evidence="13 14" key="1">
    <citation type="submission" date="2018-03" db="EMBL/GenBank/DDBJ databases">
        <title>Draft genome sequence of the first documented clinical Siccibacter turicensis isolate in Austria.</title>
        <authorList>
            <person name="Lepuschitz S."/>
            <person name="Pekard-Amenitsch S."/>
            <person name="Haunold R."/>
            <person name="Schill S."/>
            <person name="Mach R."/>
            <person name="Allerberger F."/>
            <person name="Ruppitsch W."/>
            <person name="Forsythe S.J."/>
        </authorList>
    </citation>
    <scope>NUCLEOTIDE SEQUENCE [LARGE SCALE GENOMIC DNA]</scope>
    <source>
        <strain evidence="13 14">6100069499-17</strain>
    </source>
</reference>
<evidence type="ECO:0000313" key="13">
    <source>
        <dbReference type="EMBL" id="PSN08254.1"/>
    </source>
</evidence>
<dbReference type="InterPro" id="IPR030678">
    <property type="entry name" value="Peptide/Ni-bd"/>
</dbReference>
<keyword evidence="8" id="KW-1015">Disulfide bond</keyword>
<evidence type="ECO:0000313" key="14">
    <source>
        <dbReference type="Proteomes" id="UP000240212"/>
    </source>
</evidence>
<keyword evidence="5" id="KW-0574">Periplasm</keyword>
<organism evidence="13 14">
    <name type="scientific">Siccibacter turicensis</name>
    <dbReference type="NCBI Taxonomy" id="357233"/>
    <lineage>
        <taxon>Bacteria</taxon>
        <taxon>Pseudomonadati</taxon>
        <taxon>Pseudomonadota</taxon>
        <taxon>Gammaproteobacteria</taxon>
        <taxon>Enterobacterales</taxon>
        <taxon>Enterobacteriaceae</taxon>
        <taxon>Siccibacter</taxon>
    </lineage>
</organism>
<dbReference type="SUPFAM" id="SSF53850">
    <property type="entry name" value="Periplasmic binding protein-like II"/>
    <property type="match status" value="1"/>
</dbReference>
<dbReference type="FunFam" id="3.10.105.10:FF:000001">
    <property type="entry name" value="Oligopeptide ABC transporter, oligopeptide-binding protein"/>
    <property type="match status" value="1"/>
</dbReference>
<dbReference type="FunFam" id="3.90.76.10:FF:000001">
    <property type="entry name" value="Oligopeptide ABC transporter substrate-binding protein"/>
    <property type="match status" value="1"/>
</dbReference>
<feature type="chain" id="PRO_5015132977" description="Periplasmic oligopeptide-binding protein OppA" evidence="11">
    <location>
        <begin position="27"/>
        <end position="543"/>
    </location>
</feature>
<evidence type="ECO:0000256" key="11">
    <source>
        <dbReference type="SAM" id="SignalP"/>
    </source>
</evidence>
<dbReference type="Gene3D" id="3.40.190.10">
    <property type="entry name" value="Periplasmic binding protein-like II"/>
    <property type="match status" value="1"/>
</dbReference>
<dbReference type="GO" id="GO:1904680">
    <property type="term" value="F:peptide transmembrane transporter activity"/>
    <property type="evidence" value="ECO:0007669"/>
    <property type="project" value="TreeGrafter"/>
</dbReference>
<evidence type="ECO:0000256" key="10">
    <source>
        <dbReference type="ARBA" id="ARBA00072558"/>
    </source>
</evidence>
<dbReference type="InterPro" id="IPR000914">
    <property type="entry name" value="SBP_5_dom"/>
</dbReference>
<comment type="subcellular location">
    <subcellularLocation>
        <location evidence="1">Periplasm</location>
    </subcellularLocation>
</comment>
<dbReference type="CDD" id="cd08504">
    <property type="entry name" value="PBP2_OppA"/>
    <property type="match status" value="1"/>
</dbReference>
<dbReference type="STRING" id="1388748.GCA_000463155_02719"/>
<dbReference type="PROSITE" id="PS01040">
    <property type="entry name" value="SBP_BACTERIAL_5"/>
    <property type="match status" value="1"/>
</dbReference>
<dbReference type="FunFam" id="3.40.190.10:FF:000018">
    <property type="entry name" value="Oligopeptide ABC transporter, oligopeptide-binding protein"/>
    <property type="match status" value="1"/>
</dbReference>
<dbReference type="GO" id="GO:0043190">
    <property type="term" value="C:ATP-binding cassette (ABC) transporter complex"/>
    <property type="evidence" value="ECO:0007669"/>
    <property type="project" value="InterPro"/>
</dbReference>
<proteinExistence type="inferred from homology"/>
<accession>A0A2P8VL23</accession>
<sequence length="543" mass="61358">MSIITKKSLVAAGVFSALMAGNVAMAANVPAGVQLAEKQTLVRNNGSEVQSLDPHKIEGVPESNINRDLFEGLLVTDVDGHPSAGVAEKWDNKDFKVWTFHLRKDAKWSNGEPVTAQDFVYSWQRLADPNTASPYESYLQYGHIANIDDIIAGKKPATELGVKAIDDHTLEVTLSEPVPYFYKLLVHSSMSPVPKAVVEKFGEKWTQPANLVSNGAYKLKSWVVNERIVLERNTNYWDNGKTVIDQVTYLPISSEVTDVNRYRSGEIDMTYNNMPIELFQKLKKEIPSEVHVDPYLCTYYYEINNQKPPFNDPRVRAALKLGLDRDIIVNKVKNQGDLPAYSFTPPYTDGAKLTEPAWFKMTQEQRNAEAKKLLAEAGYTADKPLTFNLLYNTSDLHKKLAIAVSSIWKKNLGVNVKLENQEWKTFLDTRHQGNYDVSRAGWCADYNEPTSFLNMLLSDSSNNTAHYKSEAYDKLIGDTLKVTDEAQRTALYQKAEEQLDKDSAIVPVYYYVNARLVKPWVGGYTGKDPMDNIYVKNLYIIKH</sequence>
<feature type="domain" description="Solute-binding protein family 5" evidence="12">
    <location>
        <begin position="83"/>
        <end position="463"/>
    </location>
</feature>
<evidence type="ECO:0000256" key="1">
    <source>
        <dbReference type="ARBA" id="ARBA00004418"/>
    </source>
</evidence>
<keyword evidence="7" id="KW-0653">Protein transport</keyword>
<comment type="similarity">
    <text evidence="2">Belongs to the bacterial solute-binding protein 5 family.</text>
</comment>
<dbReference type="Gene3D" id="3.90.76.10">
    <property type="entry name" value="Dipeptide-binding Protein, Domain 1"/>
    <property type="match status" value="1"/>
</dbReference>
<name>A0A2P8VL23_9ENTR</name>
<dbReference type="Pfam" id="PF00496">
    <property type="entry name" value="SBP_bac_5"/>
    <property type="match status" value="1"/>
</dbReference>
<dbReference type="PIRSF" id="PIRSF002741">
    <property type="entry name" value="MppA"/>
    <property type="match status" value="1"/>
</dbReference>
<evidence type="ECO:0000256" key="5">
    <source>
        <dbReference type="ARBA" id="ARBA00022764"/>
    </source>
</evidence>
<evidence type="ECO:0000259" key="12">
    <source>
        <dbReference type="Pfam" id="PF00496"/>
    </source>
</evidence>
<dbReference type="GO" id="GO:0015031">
    <property type="term" value="P:protein transport"/>
    <property type="evidence" value="ECO:0007669"/>
    <property type="project" value="UniProtKB-KW"/>
</dbReference>
<dbReference type="PANTHER" id="PTHR30290:SF10">
    <property type="entry name" value="PERIPLASMIC OLIGOPEPTIDE-BINDING PROTEIN-RELATED"/>
    <property type="match status" value="1"/>
</dbReference>
<evidence type="ECO:0000256" key="6">
    <source>
        <dbReference type="ARBA" id="ARBA00022856"/>
    </source>
</evidence>
<dbReference type="RefSeq" id="WP_024550379.1">
    <property type="nucleotide sequence ID" value="NZ_CP188034.1"/>
</dbReference>
<dbReference type="PANTHER" id="PTHR30290">
    <property type="entry name" value="PERIPLASMIC BINDING COMPONENT OF ABC TRANSPORTER"/>
    <property type="match status" value="1"/>
</dbReference>
<comment type="subunit">
    <text evidence="9">The complex is composed of two ATP-binding proteins (OppD and OppF), two transmembrane proteins (OppB and OppC) and a solute-binding protein (OppA).</text>
</comment>
<keyword evidence="14" id="KW-1185">Reference proteome</keyword>
<protein>
    <recommendedName>
        <fullName evidence="10">Periplasmic oligopeptide-binding protein OppA</fullName>
    </recommendedName>
</protein>
<dbReference type="InterPro" id="IPR039424">
    <property type="entry name" value="SBP_5"/>
</dbReference>
<dbReference type="OrthoDB" id="9801912at2"/>
<dbReference type="Proteomes" id="UP000240212">
    <property type="component" value="Unassembled WGS sequence"/>
</dbReference>
<evidence type="ECO:0000256" key="4">
    <source>
        <dbReference type="ARBA" id="ARBA00022729"/>
    </source>
</evidence>
<evidence type="ECO:0000256" key="8">
    <source>
        <dbReference type="ARBA" id="ARBA00023157"/>
    </source>
</evidence>
<keyword evidence="6" id="KW-0571">Peptide transport</keyword>
<dbReference type="NCBIfam" id="NF011684">
    <property type="entry name" value="PRK15104.1"/>
    <property type="match status" value="1"/>
</dbReference>
<evidence type="ECO:0000256" key="7">
    <source>
        <dbReference type="ARBA" id="ARBA00022927"/>
    </source>
</evidence>
<gene>
    <name evidence="13" type="ORF">C7G83_08770</name>
</gene>
<keyword evidence="3" id="KW-0813">Transport</keyword>
<dbReference type="GO" id="GO:0015833">
    <property type="term" value="P:peptide transport"/>
    <property type="evidence" value="ECO:0007669"/>
    <property type="project" value="UniProtKB-KW"/>
</dbReference>
<dbReference type="Gene3D" id="3.10.105.10">
    <property type="entry name" value="Dipeptide-binding Protein, Domain 3"/>
    <property type="match status" value="1"/>
</dbReference>
<evidence type="ECO:0000256" key="3">
    <source>
        <dbReference type="ARBA" id="ARBA00022448"/>
    </source>
</evidence>
<feature type="signal peptide" evidence="11">
    <location>
        <begin position="1"/>
        <end position="26"/>
    </location>
</feature>